<dbReference type="Proteomes" id="UP000800200">
    <property type="component" value="Unassembled WGS sequence"/>
</dbReference>
<dbReference type="AlphaFoldDB" id="A0A6A6DQP7"/>
<accession>A0A6A6DQP7</accession>
<feature type="compositionally biased region" description="Low complexity" evidence="1">
    <location>
        <begin position="120"/>
        <end position="142"/>
    </location>
</feature>
<sequence>MTREEPFEVDALIAKVEDILSRLKKIKDEIQQPHLRRAAYRKTTRSDASLNLETISQTLRGINGESTQGENTWNDENTLNQGADNENTLGQGADNENTLGQGADNENTLGRGGEATVPDNDQNTQNSNNLRNNKNSQNNGNFRNDDYQQVNENTQDHAQITRYQEGHLQHPSTANIEEDVQHSSTTNIGVPNFQCKAEDLGITNMVQTLQKLASHEGVRKCGTARVTVTNFVKPTLTPNSFSTPSADEFKRIYYQNHLEGSVQVCSETSGSFKILHFTMPEAGSPKLSDQLGVLLSSFFNLLGY</sequence>
<protein>
    <submittedName>
        <fullName evidence="2">Uncharacterized protein</fullName>
    </submittedName>
</protein>
<name>A0A6A6DQP7_9PEZI</name>
<feature type="compositionally biased region" description="Polar residues" evidence="1">
    <location>
        <begin position="61"/>
        <end position="108"/>
    </location>
</feature>
<evidence type="ECO:0000313" key="2">
    <source>
        <dbReference type="EMBL" id="KAF2181305.1"/>
    </source>
</evidence>
<keyword evidence="3" id="KW-1185">Reference proteome</keyword>
<proteinExistence type="predicted"/>
<dbReference type="EMBL" id="ML994653">
    <property type="protein sequence ID" value="KAF2181305.1"/>
    <property type="molecule type" value="Genomic_DNA"/>
</dbReference>
<evidence type="ECO:0000313" key="3">
    <source>
        <dbReference type="Proteomes" id="UP000800200"/>
    </source>
</evidence>
<reference evidence="2" key="1">
    <citation type="journal article" date="2020" name="Stud. Mycol.">
        <title>101 Dothideomycetes genomes: a test case for predicting lifestyles and emergence of pathogens.</title>
        <authorList>
            <person name="Haridas S."/>
            <person name="Albert R."/>
            <person name="Binder M."/>
            <person name="Bloem J."/>
            <person name="Labutti K."/>
            <person name="Salamov A."/>
            <person name="Andreopoulos B."/>
            <person name="Baker S."/>
            <person name="Barry K."/>
            <person name="Bills G."/>
            <person name="Bluhm B."/>
            <person name="Cannon C."/>
            <person name="Castanera R."/>
            <person name="Culley D."/>
            <person name="Daum C."/>
            <person name="Ezra D."/>
            <person name="Gonzalez J."/>
            <person name="Henrissat B."/>
            <person name="Kuo A."/>
            <person name="Liang C."/>
            <person name="Lipzen A."/>
            <person name="Lutzoni F."/>
            <person name="Magnuson J."/>
            <person name="Mondo S."/>
            <person name="Nolan M."/>
            <person name="Ohm R."/>
            <person name="Pangilinan J."/>
            <person name="Park H.-J."/>
            <person name="Ramirez L."/>
            <person name="Alfaro M."/>
            <person name="Sun H."/>
            <person name="Tritt A."/>
            <person name="Yoshinaga Y."/>
            <person name="Zwiers L.-H."/>
            <person name="Turgeon B."/>
            <person name="Goodwin S."/>
            <person name="Spatafora J."/>
            <person name="Crous P."/>
            <person name="Grigoriev I."/>
        </authorList>
    </citation>
    <scope>NUCLEOTIDE SEQUENCE</scope>
    <source>
        <strain evidence="2">CBS 207.26</strain>
    </source>
</reference>
<feature type="region of interest" description="Disordered" evidence="1">
    <location>
        <begin position="61"/>
        <end position="147"/>
    </location>
</feature>
<gene>
    <name evidence="2" type="ORF">K469DRAFT_752836</name>
</gene>
<evidence type="ECO:0000256" key="1">
    <source>
        <dbReference type="SAM" id="MobiDB-lite"/>
    </source>
</evidence>
<organism evidence="2 3">
    <name type="scientific">Zopfia rhizophila CBS 207.26</name>
    <dbReference type="NCBI Taxonomy" id="1314779"/>
    <lineage>
        <taxon>Eukaryota</taxon>
        <taxon>Fungi</taxon>
        <taxon>Dikarya</taxon>
        <taxon>Ascomycota</taxon>
        <taxon>Pezizomycotina</taxon>
        <taxon>Dothideomycetes</taxon>
        <taxon>Dothideomycetes incertae sedis</taxon>
        <taxon>Zopfiaceae</taxon>
        <taxon>Zopfia</taxon>
    </lineage>
</organism>